<keyword evidence="3 10" id="KW-0812">Transmembrane</keyword>
<comment type="caution">
    <text evidence="11">The sequence shown here is derived from an EMBL/GenBank/DDBJ whole genome shotgun (WGS) entry which is preliminary data.</text>
</comment>
<feature type="transmembrane region" description="Helical" evidence="10">
    <location>
        <begin position="64"/>
        <end position="85"/>
    </location>
</feature>
<evidence type="ECO:0000313" key="12">
    <source>
        <dbReference type="Proteomes" id="UP001524502"/>
    </source>
</evidence>
<feature type="binding site" evidence="10">
    <location>
        <position position="78"/>
    </location>
    <ligand>
        <name>Na(+)</name>
        <dbReference type="ChEBI" id="CHEBI:29101"/>
        <note>structural</note>
    </ligand>
</feature>
<evidence type="ECO:0000256" key="3">
    <source>
        <dbReference type="ARBA" id="ARBA00022692"/>
    </source>
</evidence>
<evidence type="ECO:0000256" key="6">
    <source>
        <dbReference type="ARBA" id="ARBA00023303"/>
    </source>
</evidence>
<keyword evidence="4 10" id="KW-1133">Transmembrane helix</keyword>
<comment type="activity regulation">
    <text evidence="10">Na(+) is not transported, but it plays an essential structural role and its presence is essential for fluoride channel function.</text>
</comment>
<keyword evidence="10" id="KW-0813">Transport</keyword>
<keyword evidence="10" id="KW-0915">Sodium</keyword>
<feature type="transmembrane region" description="Helical" evidence="10">
    <location>
        <begin position="6"/>
        <end position="28"/>
    </location>
</feature>
<reference evidence="11 12" key="1">
    <citation type="submission" date="2022-06" db="EMBL/GenBank/DDBJ databases">
        <title>Isolation of gut microbiota from human fecal samples.</title>
        <authorList>
            <person name="Pamer E.G."/>
            <person name="Barat B."/>
            <person name="Waligurski E."/>
            <person name="Medina S."/>
            <person name="Paddock L."/>
            <person name="Mostad J."/>
        </authorList>
    </citation>
    <scope>NUCLEOTIDE SEQUENCE [LARGE SCALE GENOMIC DNA]</scope>
    <source>
        <strain evidence="11 12">SL.3.17</strain>
    </source>
</reference>
<evidence type="ECO:0000256" key="9">
    <source>
        <dbReference type="ARBA" id="ARBA00049940"/>
    </source>
</evidence>
<dbReference type="Pfam" id="PF02537">
    <property type="entry name" value="CRCB"/>
    <property type="match status" value="1"/>
</dbReference>
<dbReference type="EMBL" id="JANFXK010000011">
    <property type="protein sequence ID" value="MCQ4637255.1"/>
    <property type="molecule type" value="Genomic_DNA"/>
</dbReference>
<gene>
    <name evidence="10 11" type="primary">crcB</name>
    <name evidence="10" type="synonym">fluC</name>
    <name evidence="11" type="ORF">NE619_11025</name>
</gene>
<dbReference type="NCBIfam" id="TIGR00494">
    <property type="entry name" value="crcB"/>
    <property type="match status" value="1"/>
</dbReference>
<dbReference type="PANTHER" id="PTHR28259">
    <property type="entry name" value="FLUORIDE EXPORT PROTEIN 1-RELATED"/>
    <property type="match status" value="1"/>
</dbReference>
<name>A0ABT1RQ03_9FIRM</name>
<keyword evidence="2 10" id="KW-1003">Cell membrane</keyword>
<keyword evidence="6 10" id="KW-0407">Ion channel</keyword>
<evidence type="ECO:0000256" key="10">
    <source>
        <dbReference type="HAMAP-Rule" id="MF_00454"/>
    </source>
</evidence>
<dbReference type="Proteomes" id="UP001524502">
    <property type="component" value="Unassembled WGS sequence"/>
</dbReference>
<comment type="catalytic activity">
    <reaction evidence="8">
        <text>fluoride(in) = fluoride(out)</text>
        <dbReference type="Rhea" id="RHEA:76159"/>
        <dbReference type="ChEBI" id="CHEBI:17051"/>
    </reaction>
    <physiologicalReaction direction="left-to-right" evidence="8">
        <dbReference type="Rhea" id="RHEA:76160"/>
    </physiologicalReaction>
</comment>
<evidence type="ECO:0000313" key="11">
    <source>
        <dbReference type="EMBL" id="MCQ4637255.1"/>
    </source>
</evidence>
<accession>A0ABT1RQ03</accession>
<keyword evidence="12" id="KW-1185">Reference proteome</keyword>
<sequence>MVLNCLAVGAGGFIGSVLRYLVGLIPFLHKGALPLQTLLVNVIGAILIGMIVKSSESYEELGENVVLFLKVGICGGFTTFSTFALESLNIMQEGKSLIGLLYIGMSVVLCIAGVYAGKWIAGYLGA</sequence>
<dbReference type="RefSeq" id="WP_256132446.1">
    <property type="nucleotide sequence ID" value="NZ_JANFXK010000011.1"/>
</dbReference>
<organism evidence="11 12">
    <name type="scientific">Anaerovorax odorimutans</name>
    <dbReference type="NCBI Taxonomy" id="109327"/>
    <lineage>
        <taxon>Bacteria</taxon>
        <taxon>Bacillati</taxon>
        <taxon>Bacillota</taxon>
        <taxon>Clostridia</taxon>
        <taxon>Peptostreptococcales</taxon>
        <taxon>Anaerovoracaceae</taxon>
        <taxon>Anaerovorax</taxon>
    </lineage>
</organism>
<evidence type="ECO:0000256" key="7">
    <source>
        <dbReference type="ARBA" id="ARBA00035120"/>
    </source>
</evidence>
<feature type="transmembrane region" description="Helical" evidence="10">
    <location>
        <begin position="35"/>
        <end position="52"/>
    </location>
</feature>
<protein>
    <recommendedName>
        <fullName evidence="10">Fluoride-specific ion channel FluC</fullName>
    </recommendedName>
</protein>
<keyword evidence="5 10" id="KW-0472">Membrane</keyword>
<proteinExistence type="inferred from homology"/>
<evidence type="ECO:0000256" key="1">
    <source>
        <dbReference type="ARBA" id="ARBA00004651"/>
    </source>
</evidence>
<dbReference type="HAMAP" id="MF_00454">
    <property type="entry name" value="FluC"/>
    <property type="match status" value="1"/>
</dbReference>
<evidence type="ECO:0000256" key="4">
    <source>
        <dbReference type="ARBA" id="ARBA00022989"/>
    </source>
</evidence>
<evidence type="ECO:0000256" key="2">
    <source>
        <dbReference type="ARBA" id="ARBA00022475"/>
    </source>
</evidence>
<evidence type="ECO:0000256" key="5">
    <source>
        <dbReference type="ARBA" id="ARBA00023136"/>
    </source>
</evidence>
<dbReference type="PANTHER" id="PTHR28259:SF1">
    <property type="entry name" value="FLUORIDE EXPORT PROTEIN 1-RELATED"/>
    <property type="match status" value="1"/>
</dbReference>
<comment type="similarity">
    <text evidence="7 10">Belongs to the fluoride channel Fluc/FEX (TC 1.A.43) family.</text>
</comment>
<keyword evidence="10" id="KW-0406">Ion transport</keyword>
<keyword evidence="10" id="KW-0479">Metal-binding</keyword>
<dbReference type="InterPro" id="IPR003691">
    <property type="entry name" value="FluC"/>
</dbReference>
<feature type="transmembrane region" description="Helical" evidence="10">
    <location>
        <begin position="97"/>
        <end position="116"/>
    </location>
</feature>
<comment type="function">
    <text evidence="9 10">Fluoride-specific ion channel. Important for reducing fluoride concentration in the cell, thus reducing its toxicity.</text>
</comment>
<comment type="subcellular location">
    <subcellularLocation>
        <location evidence="1 10">Cell membrane</location>
        <topology evidence="1 10">Multi-pass membrane protein</topology>
    </subcellularLocation>
</comment>
<feature type="binding site" evidence="10">
    <location>
        <position position="75"/>
    </location>
    <ligand>
        <name>Na(+)</name>
        <dbReference type="ChEBI" id="CHEBI:29101"/>
        <note>structural</note>
    </ligand>
</feature>
<evidence type="ECO:0000256" key="8">
    <source>
        <dbReference type="ARBA" id="ARBA00035585"/>
    </source>
</evidence>